<accession>A0ABT7LNC9</accession>
<evidence type="ECO:0000313" key="2">
    <source>
        <dbReference type="EMBL" id="MDL5034304.1"/>
    </source>
</evidence>
<sequence>MTPQTRNEIRDAAPVVSRVALRVSWYFAFALLVAAIAAAIEAAVVVTKKPEIHVQTDNGDVFLAEQLTGAERDKVLEAPGSQAAIRQALDQR</sequence>
<gene>
    <name evidence="2" type="ORF">QRD43_20550</name>
</gene>
<proteinExistence type="predicted"/>
<reference evidence="2 3" key="1">
    <citation type="submission" date="2023-06" db="EMBL/GenBank/DDBJ databases">
        <title>Pelomonas sp. APW6 16S ribosomal RNA gene genome sequencing and assembly.</title>
        <authorList>
            <person name="Woo H."/>
        </authorList>
    </citation>
    <scope>NUCLEOTIDE SEQUENCE [LARGE SCALE GENOMIC DNA]</scope>
    <source>
        <strain evidence="2 3">APW6</strain>
    </source>
</reference>
<keyword evidence="1" id="KW-0812">Transmembrane</keyword>
<dbReference type="RefSeq" id="WP_285984380.1">
    <property type="nucleotide sequence ID" value="NZ_JASVDS010000008.1"/>
</dbReference>
<protein>
    <submittedName>
        <fullName evidence="2">Uncharacterized protein</fullName>
    </submittedName>
</protein>
<keyword evidence="1" id="KW-1133">Transmembrane helix</keyword>
<feature type="transmembrane region" description="Helical" evidence="1">
    <location>
        <begin position="25"/>
        <end position="46"/>
    </location>
</feature>
<name>A0ABT7LNC9_9BURK</name>
<dbReference type="Proteomes" id="UP001238603">
    <property type="component" value="Unassembled WGS sequence"/>
</dbReference>
<evidence type="ECO:0000313" key="3">
    <source>
        <dbReference type="Proteomes" id="UP001238603"/>
    </source>
</evidence>
<keyword evidence="3" id="KW-1185">Reference proteome</keyword>
<dbReference type="EMBL" id="JASVDS010000008">
    <property type="protein sequence ID" value="MDL5034304.1"/>
    <property type="molecule type" value="Genomic_DNA"/>
</dbReference>
<keyword evidence="1" id="KW-0472">Membrane</keyword>
<evidence type="ECO:0000256" key="1">
    <source>
        <dbReference type="SAM" id="Phobius"/>
    </source>
</evidence>
<comment type="caution">
    <text evidence="2">The sequence shown here is derived from an EMBL/GenBank/DDBJ whole genome shotgun (WGS) entry which is preliminary data.</text>
</comment>
<organism evidence="2 3">
    <name type="scientific">Roseateles subflavus</name>
    <dbReference type="NCBI Taxonomy" id="3053353"/>
    <lineage>
        <taxon>Bacteria</taxon>
        <taxon>Pseudomonadati</taxon>
        <taxon>Pseudomonadota</taxon>
        <taxon>Betaproteobacteria</taxon>
        <taxon>Burkholderiales</taxon>
        <taxon>Sphaerotilaceae</taxon>
        <taxon>Roseateles</taxon>
    </lineage>
</organism>